<evidence type="ECO:0000256" key="1">
    <source>
        <dbReference type="SAM" id="MobiDB-lite"/>
    </source>
</evidence>
<evidence type="ECO:0000313" key="2">
    <source>
        <dbReference type="EMBL" id="KAL3772202.1"/>
    </source>
</evidence>
<feature type="region of interest" description="Disordered" evidence="1">
    <location>
        <begin position="194"/>
        <end position="223"/>
    </location>
</feature>
<name>A0ABD3N8F0_9STRA</name>
<proteinExistence type="predicted"/>
<feature type="compositionally biased region" description="Basic and acidic residues" evidence="1">
    <location>
        <begin position="475"/>
        <end position="495"/>
    </location>
</feature>
<comment type="caution">
    <text evidence="2">The sequence shown here is derived from an EMBL/GenBank/DDBJ whole genome shotgun (WGS) entry which is preliminary data.</text>
</comment>
<reference evidence="2 3" key="1">
    <citation type="submission" date="2024-10" db="EMBL/GenBank/DDBJ databases">
        <title>Updated reference genomes for cyclostephanoid diatoms.</title>
        <authorList>
            <person name="Roberts W.R."/>
            <person name="Alverson A.J."/>
        </authorList>
    </citation>
    <scope>NUCLEOTIDE SEQUENCE [LARGE SCALE GENOMIC DNA]</scope>
    <source>
        <strain evidence="2 3">AJA276-08</strain>
    </source>
</reference>
<gene>
    <name evidence="2" type="ORF">ACHAW5_009349</name>
</gene>
<feature type="compositionally biased region" description="Acidic residues" evidence="1">
    <location>
        <begin position="102"/>
        <end position="112"/>
    </location>
</feature>
<feature type="region of interest" description="Disordered" evidence="1">
    <location>
        <begin position="91"/>
        <end position="135"/>
    </location>
</feature>
<organism evidence="2 3">
    <name type="scientific">Stephanodiscus triporus</name>
    <dbReference type="NCBI Taxonomy" id="2934178"/>
    <lineage>
        <taxon>Eukaryota</taxon>
        <taxon>Sar</taxon>
        <taxon>Stramenopiles</taxon>
        <taxon>Ochrophyta</taxon>
        <taxon>Bacillariophyta</taxon>
        <taxon>Coscinodiscophyceae</taxon>
        <taxon>Thalassiosirophycidae</taxon>
        <taxon>Stephanodiscales</taxon>
        <taxon>Stephanodiscaceae</taxon>
        <taxon>Stephanodiscus</taxon>
    </lineage>
</organism>
<feature type="region of interest" description="Disordered" evidence="1">
    <location>
        <begin position="293"/>
        <end position="334"/>
    </location>
</feature>
<feature type="compositionally biased region" description="Low complexity" evidence="1">
    <location>
        <begin position="46"/>
        <end position="57"/>
    </location>
</feature>
<sequence length="582" mass="63748">MVDSRDEKGGGNNASTGSSATAGTIPSAPTGRKNDNEGGTSPPSHPTSLKSSSSPLSASDRASEFVRTIPIDVAYSTALRFLVWGCPTCGRASPSPRGDVAHDEDDVDDDDGPALLILPPDDPTSRRRGPDRLSTSSLERGLYDLSFERLRAMYDPLLIALTSAYPGFLPALFVNMVDSILCLEGARHDRTCARVSRDGRRQHRRSEDDGGYEGGGGDGTAVELYDVGDRSDKQDGTLDLKRLEHHVQYMSRWVRYVLSRAFHMHFDKSVATWSIPEDGGGDVGLVVPLEQHHSVEPSLPRAQQERLEPASNEETNSPQNQQQQQRQPIDLKKRGRKKWTAAQHLYMQGPLDFSYLYERVGMPLNSVCDRLLLFRQQHEDYSSATMPCSGGGSKIDGGSTLLASSSSSNNTQVAATATSTVVGQLHEFLENVIGKKERVIFMGIYDDINDQHKMGTEWQRSSEVAQRPDNVDDDSITKEEKKETEEEEEESKHGEGSSPPPAKVQNLLSLEEMEAIFEGDDHTMTDVDNGAPPLLTHSPNIGNADNSSGGRINHHSIIHIKPWTLCKGWDACAIGTLPGYPS</sequence>
<protein>
    <submittedName>
        <fullName evidence="2">Uncharacterized protein</fullName>
    </submittedName>
</protein>
<accession>A0ABD3N8F0</accession>
<dbReference type="EMBL" id="JALLAZ020001584">
    <property type="protein sequence ID" value="KAL3772202.1"/>
    <property type="molecule type" value="Genomic_DNA"/>
</dbReference>
<dbReference type="AlphaFoldDB" id="A0ABD3N8F0"/>
<feature type="region of interest" description="Disordered" evidence="1">
    <location>
        <begin position="456"/>
        <end position="503"/>
    </location>
</feature>
<keyword evidence="3" id="KW-1185">Reference proteome</keyword>
<dbReference type="Proteomes" id="UP001530315">
    <property type="component" value="Unassembled WGS sequence"/>
</dbReference>
<feature type="region of interest" description="Disordered" evidence="1">
    <location>
        <begin position="1"/>
        <end position="57"/>
    </location>
</feature>
<feature type="compositionally biased region" description="Low complexity" evidence="1">
    <location>
        <begin position="13"/>
        <end position="31"/>
    </location>
</feature>
<evidence type="ECO:0000313" key="3">
    <source>
        <dbReference type="Proteomes" id="UP001530315"/>
    </source>
</evidence>